<dbReference type="SUPFAM" id="SSF89095">
    <property type="entry name" value="GatB/YqeY motif"/>
    <property type="match status" value="1"/>
</dbReference>
<dbReference type="AlphaFoldDB" id="A0A6J7IHS7"/>
<name>A0A6J7IHS7_9ZZZZ</name>
<protein>
    <submittedName>
        <fullName evidence="1">Unannotated protein</fullName>
    </submittedName>
</protein>
<dbReference type="InterPro" id="IPR019004">
    <property type="entry name" value="YqeY/Aim41"/>
</dbReference>
<sequence>MGPQPYDGLRMSLTDRVKQDLTQAMKAGAKDRVGALRLILSELQKDAKEGPGDEVAVLRRERKRRNEAATAFRDGGRPDLADAEEAEAAIIEGYLPAELSDDELRAIVAAAITESGATSPKDAGQVMKLAMAQVAGRADGKRVSALAQEALRG</sequence>
<organism evidence="1">
    <name type="scientific">freshwater metagenome</name>
    <dbReference type="NCBI Taxonomy" id="449393"/>
    <lineage>
        <taxon>unclassified sequences</taxon>
        <taxon>metagenomes</taxon>
        <taxon>ecological metagenomes</taxon>
    </lineage>
</organism>
<dbReference type="PANTHER" id="PTHR28055:SF1">
    <property type="entry name" value="ALTERED INHERITANCE OF MITOCHONDRIA PROTEIN 41, MITOCHONDRIAL"/>
    <property type="match status" value="1"/>
</dbReference>
<accession>A0A6J7IHS7</accession>
<dbReference type="EMBL" id="CAFBMX010000005">
    <property type="protein sequence ID" value="CAB4930783.1"/>
    <property type="molecule type" value="Genomic_DNA"/>
</dbReference>
<dbReference type="InterPro" id="IPR003789">
    <property type="entry name" value="Asn/Gln_tRNA_amidoTrase-B-like"/>
</dbReference>
<dbReference type="InterPro" id="IPR023168">
    <property type="entry name" value="GatB_Yqey_C_2"/>
</dbReference>
<gene>
    <name evidence="1" type="ORF">UFOPK3674_01134</name>
</gene>
<dbReference type="PANTHER" id="PTHR28055">
    <property type="entry name" value="ALTERED INHERITANCE OF MITOCHONDRIA PROTEIN 41, MITOCHONDRIAL"/>
    <property type="match status" value="1"/>
</dbReference>
<dbReference type="Gene3D" id="1.10.1510.10">
    <property type="entry name" value="Uncharacterised protein YqeY/AIM41 PF09424, N-terminal domain"/>
    <property type="match status" value="1"/>
</dbReference>
<dbReference type="Pfam" id="PF09424">
    <property type="entry name" value="YqeY"/>
    <property type="match status" value="1"/>
</dbReference>
<dbReference type="InterPro" id="IPR042184">
    <property type="entry name" value="YqeY/Aim41_N"/>
</dbReference>
<dbReference type="Gene3D" id="1.10.10.410">
    <property type="match status" value="1"/>
</dbReference>
<evidence type="ECO:0000313" key="1">
    <source>
        <dbReference type="EMBL" id="CAB4930783.1"/>
    </source>
</evidence>
<dbReference type="GO" id="GO:0016884">
    <property type="term" value="F:carbon-nitrogen ligase activity, with glutamine as amido-N-donor"/>
    <property type="evidence" value="ECO:0007669"/>
    <property type="project" value="InterPro"/>
</dbReference>
<proteinExistence type="predicted"/>
<reference evidence="1" key="1">
    <citation type="submission" date="2020-05" db="EMBL/GenBank/DDBJ databases">
        <authorList>
            <person name="Chiriac C."/>
            <person name="Salcher M."/>
            <person name="Ghai R."/>
            <person name="Kavagutti S V."/>
        </authorList>
    </citation>
    <scope>NUCLEOTIDE SEQUENCE</scope>
</reference>